<dbReference type="SUPFAM" id="SSF55781">
    <property type="entry name" value="GAF domain-like"/>
    <property type="match status" value="1"/>
</dbReference>
<dbReference type="CDD" id="cd06170">
    <property type="entry name" value="LuxR_C_like"/>
    <property type="match status" value="1"/>
</dbReference>
<dbReference type="PROSITE" id="PS00622">
    <property type="entry name" value="HTH_LUXR_1"/>
    <property type="match status" value="1"/>
</dbReference>
<evidence type="ECO:0000256" key="2">
    <source>
        <dbReference type="ARBA" id="ARBA00023125"/>
    </source>
</evidence>
<evidence type="ECO:0000259" key="4">
    <source>
        <dbReference type="PROSITE" id="PS50043"/>
    </source>
</evidence>
<evidence type="ECO:0000256" key="1">
    <source>
        <dbReference type="ARBA" id="ARBA00023015"/>
    </source>
</evidence>
<evidence type="ECO:0000256" key="3">
    <source>
        <dbReference type="ARBA" id="ARBA00023163"/>
    </source>
</evidence>
<dbReference type="Gene3D" id="1.10.10.10">
    <property type="entry name" value="Winged helix-like DNA-binding domain superfamily/Winged helix DNA-binding domain"/>
    <property type="match status" value="1"/>
</dbReference>
<accession>A0A117S0Q0</accession>
<gene>
    <name evidence="5" type="ORF">AQJ91_19465</name>
</gene>
<dbReference type="Gene3D" id="3.30.450.40">
    <property type="match status" value="1"/>
</dbReference>
<dbReference type="PANTHER" id="PTHR44688:SF16">
    <property type="entry name" value="DNA-BINDING TRANSCRIPTIONAL ACTIVATOR DEVR_DOSR"/>
    <property type="match status" value="1"/>
</dbReference>
<reference evidence="5 6" key="1">
    <citation type="submission" date="2015-10" db="EMBL/GenBank/DDBJ databases">
        <title>Draft genome sequence of Streptomyces sp. RV15, isolated from a marine sponge.</title>
        <authorList>
            <person name="Ruckert C."/>
            <person name="Abdelmohsen U.R."/>
            <person name="Winkler A."/>
            <person name="Hentschel U."/>
            <person name="Kalinowski J."/>
            <person name="Kampfer P."/>
            <person name="Glaeser S."/>
        </authorList>
    </citation>
    <scope>NUCLEOTIDE SEQUENCE [LARGE SCALE GENOMIC DNA]</scope>
    <source>
        <strain evidence="5 6">RV15</strain>
    </source>
</reference>
<comment type="caution">
    <text evidence="5">The sequence shown here is derived from an EMBL/GenBank/DDBJ whole genome shotgun (WGS) entry which is preliminary data.</text>
</comment>
<dbReference type="InterPro" id="IPR029016">
    <property type="entry name" value="GAF-like_dom_sf"/>
</dbReference>
<dbReference type="RefSeq" id="WP_067022983.1">
    <property type="nucleotide sequence ID" value="NZ_KQ949085.1"/>
</dbReference>
<feature type="domain" description="HTH luxR-type" evidence="4">
    <location>
        <begin position="258"/>
        <end position="323"/>
    </location>
</feature>
<dbReference type="AlphaFoldDB" id="A0A117S0Q0"/>
<dbReference type="SUPFAM" id="SSF46894">
    <property type="entry name" value="C-terminal effector domain of the bipartite response regulators"/>
    <property type="match status" value="1"/>
</dbReference>
<keyword evidence="2" id="KW-0238">DNA-binding</keyword>
<organism evidence="5 6">
    <name type="scientific">Streptomyces dysideae</name>
    <dbReference type="NCBI Taxonomy" id="909626"/>
    <lineage>
        <taxon>Bacteria</taxon>
        <taxon>Bacillati</taxon>
        <taxon>Actinomycetota</taxon>
        <taxon>Actinomycetes</taxon>
        <taxon>Kitasatosporales</taxon>
        <taxon>Streptomycetaceae</taxon>
        <taxon>Streptomyces</taxon>
    </lineage>
</organism>
<evidence type="ECO:0000313" key="6">
    <source>
        <dbReference type="Proteomes" id="UP000053260"/>
    </source>
</evidence>
<keyword evidence="6" id="KW-1185">Reference proteome</keyword>
<protein>
    <submittedName>
        <fullName evidence="5">LuxR family transcriptional regulator</fullName>
    </submittedName>
</protein>
<dbReference type="GO" id="GO:0006355">
    <property type="term" value="P:regulation of DNA-templated transcription"/>
    <property type="evidence" value="ECO:0007669"/>
    <property type="project" value="InterPro"/>
</dbReference>
<dbReference type="STRING" id="909626.AQJ91_19465"/>
<dbReference type="InterPro" id="IPR036388">
    <property type="entry name" value="WH-like_DNA-bd_sf"/>
</dbReference>
<proteinExistence type="predicted"/>
<dbReference type="Proteomes" id="UP000053260">
    <property type="component" value="Unassembled WGS sequence"/>
</dbReference>
<keyword evidence="3" id="KW-0804">Transcription</keyword>
<dbReference type="PROSITE" id="PS50043">
    <property type="entry name" value="HTH_LUXR_2"/>
    <property type="match status" value="1"/>
</dbReference>
<dbReference type="EMBL" id="LMXB01000051">
    <property type="protein sequence ID" value="KUO19534.1"/>
    <property type="molecule type" value="Genomic_DNA"/>
</dbReference>
<dbReference type="InterPro" id="IPR016032">
    <property type="entry name" value="Sig_transdc_resp-reg_C-effctor"/>
</dbReference>
<dbReference type="OrthoDB" id="3660806at2"/>
<dbReference type="PANTHER" id="PTHR44688">
    <property type="entry name" value="DNA-BINDING TRANSCRIPTIONAL ACTIVATOR DEVR_DOSR"/>
    <property type="match status" value="1"/>
</dbReference>
<dbReference type="GO" id="GO:0003677">
    <property type="term" value="F:DNA binding"/>
    <property type="evidence" value="ECO:0007669"/>
    <property type="project" value="UniProtKB-KW"/>
</dbReference>
<dbReference type="Pfam" id="PF00196">
    <property type="entry name" value="GerE"/>
    <property type="match status" value="1"/>
</dbReference>
<keyword evidence="1" id="KW-0805">Transcription regulation</keyword>
<name>A0A117S0Q0_9ACTN</name>
<dbReference type="InterPro" id="IPR000792">
    <property type="entry name" value="Tscrpt_reg_LuxR_C"/>
</dbReference>
<sequence length="345" mass="36946">MLSHQQIAAATRIGMLTRERDTAAACAQAVHELGRALPFDAVTLLGIDPISRTHVQIAGVGYTAETSQALASEFVSTPWYGNVVRQELPRSISEDADDPGQRFRHGWFYAERVRPSGFRDGMTGALRHAGRVVGMIHLSTVGPDTYDTGARHLLASILPALGALADPTVQAGELRDLPTEAGANLVTADGVIDLPGREPAGALADDGFRRLVEAFAGSGGLRLRVLWPVGSGWCRVVLSRCTVGPAVVRKAVLVYEVPAELPYGLSPRELEVLTRAATGQTNQAIAQALFLSPRTVHSHIEHLLRKTGSASRAEATALAVRDGVLRPAPEDIGRFIERIPEGSRR</sequence>
<evidence type="ECO:0000313" key="5">
    <source>
        <dbReference type="EMBL" id="KUO19534.1"/>
    </source>
</evidence>
<dbReference type="PRINTS" id="PR00038">
    <property type="entry name" value="HTHLUXR"/>
</dbReference>
<dbReference type="SMART" id="SM00421">
    <property type="entry name" value="HTH_LUXR"/>
    <property type="match status" value="1"/>
</dbReference>